<name>A0ACD5WDP0_AVESA</name>
<sequence>MAEVAAASPQPARPASEEAVHREPGIQPLEGAGGQQPEFSGLWRAGFHAPCTSTARRLSIRERRRHALRRQHGELTTRRFGDNLSLGNSRLCRSPDYQPDHELSYIDNFSSSDKENVNPGRKRMLDDALFEFFRKEAVKSLKMDFSNFCNDSDIWNKLKSKEVLTDKEIFVCFMVVAFKCFLFPTMDEFPNTDFLGILQDPTSASGVDLCLLVYEHLISGVSKFSRTCKLNARKPKHFEFCYYAISVYYLDSLDFGARKLDQSVPRISVCKGNLIKLFFDLDHKKNLFGKRQLKKNLPHCYREFGAIGDSKSDNDASNHFSAEFKNSLHIKFGSRLDPKIIDGIIDSVWSAQHEKLPFVLKCELLVNNVLNFLIDLKSCEVKMQPEDSNIDIASNLDLISPNVFSKAIPTSISTSEFVRSPGSPELLSSKAGGINIVKTDSRSLVFMASPISRINFSSFSNAKVTNALSDSKGCLLEDNQIGRNMNFTGSKQAPIPISDFSPKPQINQSPELEITGTSSFSFRQGELAKKGDEMYNSMSNNVAQQGLEQCVPKQDDVKTIENFIDLSQNAFEERLPKDDLVILQPKNSLVLPLVQNGRFPVSDLDIKHYCAIVDLAYTKGIQKTYAVKFSKVHCSYISLGQSLMVAGHVDNFLLPVFCRKLFEDNHPSKSGRHHFFSLVGESILDYENDVQYSFVSKAFLGAATASKGKRLELSDRIKNFIKLWMLIFKTDENIFKNFGVMYANVPKQDNADDCGIFTMKLMEIFKLELNMRRYFSKEDIVNIRIQYANKLFFCKRNNADKSIVVDYHLQG</sequence>
<organism evidence="1 2">
    <name type="scientific">Avena sativa</name>
    <name type="common">Oat</name>
    <dbReference type="NCBI Taxonomy" id="4498"/>
    <lineage>
        <taxon>Eukaryota</taxon>
        <taxon>Viridiplantae</taxon>
        <taxon>Streptophyta</taxon>
        <taxon>Embryophyta</taxon>
        <taxon>Tracheophyta</taxon>
        <taxon>Spermatophyta</taxon>
        <taxon>Magnoliopsida</taxon>
        <taxon>Liliopsida</taxon>
        <taxon>Poales</taxon>
        <taxon>Poaceae</taxon>
        <taxon>BOP clade</taxon>
        <taxon>Pooideae</taxon>
        <taxon>Poodae</taxon>
        <taxon>Poeae</taxon>
        <taxon>Poeae Chloroplast Group 1 (Aveneae type)</taxon>
        <taxon>Aveninae</taxon>
        <taxon>Avena</taxon>
    </lineage>
</organism>
<evidence type="ECO:0000313" key="1">
    <source>
        <dbReference type="EnsemblPlants" id="AVESA.00010b.r2.4AG0616390.1.CDS"/>
    </source>
</evidence>
<dbReference type="EnsemblPlants" id="AVESA.00010b.r2.4AG0616390.1">
    <property type="protein sequence ID" value="AVESA.00010b.r2.4AG0616390.1.CDS"/>
    <property type="gene ID" value="AVESA.00010b.r2.4AG0616390"/>
</dbReference>
<keyword evidence="2" id="KW-1185">Reference proteome</keyword>
<dbReference type="Proteomes" id="UP001732700">
    <property type="component" value="Chromosome 4A"/>
</dbReference>
<reference evidence="1" key="1">
    <citation type="submission" date="2021-05" db="EMBL/GenBank/DDBJ databases">
        <authorList>
            <person name="Scholz U."/>
            <person name="Mascher M."/>
            <person name="Fiebig A."/>
        </authorList>
    </citation>
    <scope>NUCLEOTIDE SEQUENCE [LARGE SCALE GENOMIC DNA]</scope>
</reference>
<accession>A0ACD5WDP0</accession>
<proteinExistence type="predicted"/>
<protein>
    <submittedName>
        <fullName evidence="1">Uncharacterized protein</fullName>
    </submittedName>
</protein>
<reference evidence="1" key="2">
    <citation type="submission" date="2025-09" db="UniProtKB">
        <authorList>
            <consortium name="EnsemblPlants"/>
        </authorList>
    </citation>
    <scope>IDENTIFICATION</scope>
</reference>
<evidence type="ECO:0000313" key="2">
    <source>
        <dbReference type="Proteomes" id="UP001732700"/>
    </source>
</evidence>